<accession>A0A330GM85</accession>
<proteinExistence type="predicted"/>
<sequence>MPHEANPSRLPWPSFTAADPGLPAGDAAAVFDCQSCGACCAYSADWPRFSTEEDAQLERIPEKFVSADLSGMRCEGARCSALTGEVGKHTSCGIHDLRPDVCRACMPGGEDCLMARAAHGLAVS</sequence>
<reference evidence="1 2" key="1">
    <citation type="submission" date="2018-07" db="EMBL/GenBank/DDBJ databases">
        <title>Diversity of Mesorhizobium strains in Brazil.</title>
        <authorList>
            <person name="Helene L.C.F."/>
            <person name="Dall'Agnol R."/>
            <person name="Delamuta J.R.M."/>
            <person name="Hungria M."/>
        </authorList>
    </citation>
    <scope>NUCLEOTIDE SEQUENCE [LARGE SCALE GENOMIC DNA]</scope>
    <source>
        <strain evidence="1 2">CNPSo 3140</strain>
    </source>
</reference>
<evidence type="ECO:0000313" key="1">
    <source>
        <dbReference type="EMBL" id="RAZ72542.1"/>
    </source>
</evidence>
<evidence type="ECO:0000313" key="2">
    <source>
        <dbReference type="Proteomes" id="UP000251956"/>
    </source>
</evidence>
<keyword evidence="2" id="KW-1185">Reference proteome</keyword>
<dbReference type="EMBL" id="QMBQ01000010">
    <property type="protein sequence ID" value="RAZ72542.1"/>
    <property type="molecule type" value="Genomic_DNA"/>
</dbReference>
<gene>
    <name evidence="1" type="ORF">DPM35_27500</name>
</gene>
<comment type="caution">
    <text evidence="1">The sequence shown here is derived from an EMBL/GenBank/DDBJ whole genome shotgun (WGS) entry which is preliminary data.</text>
</comment>
<dbReference type="Proteomes" id="UP000251956">
    <property type="component" value="Unassembled WGS sequence"/>
</dbReference>
<protein>
    <submittedName>
        <fullName evidence="1">YkgJ family cysteine cluster protein</fullName>
    </submittedName>
</protein>
<name>A0A330GM85_9HYPH</name>
<dbReference type="Pfam" id="PF03692">
    <property type="entry name" value="CxxCxxCC"/>
    <property type="match status" value="1"/>
</dbReference>
<dbReference type="OrthoDB" id="196483at2"/>
<dbReference type="InterPro" id="IPR005358">
    <property type="entry name" value="Puta_zinc/iron-chelating_dom"/>
</dbReference>
<organism evidence="1 2">
    <name type="scientific">Mesorhizobium atlanticum</name>
    <dbReference type="NCBI Taxonomy" id="2233532"/>
    <lineage>
        <taxon>Bacteria</taxon>
        <taxon>Pseudomonadati</taxon>
        <taxon>Pseudomonadota</taxon>
        <taxon>Alphaproteobacteria</taxon>
        <taxon>Hyphomicrobiales</taxon>
        <taxon>Phyllobacteriaceae</taxon>
        <taxon>Mesorhizobium</taxon>
    </lineage>
</organism>
<dbReference type="AlphaFoldDB" id="A0A330GM85"/>